<name>A0A653BYP4_CALMS</name>
<dbReference type="EMBL" id="CAACVG010006645">
    <property type="protein sequence ID" value="VEN40754.1"/>
    <property type="molecule type" value="Genomic_DNA"/>
</dbReference>
<dbReference type="Proteomes" id="UP000410492">
    <property type="component" value="Unassembled WGS sequence"/>
</dbReference>
<reference evidence="1 2" key="1">
    <citation type="submission" date="2019-01" db="EMBL/GenBank/DDBJ databases">
        <authorList>
            <person name="Sayadi A."/>
        </authorList>
    </citation>
    <scope>NUCLEOTIDE SEQUENCE [LARGE SCALE GENOMIC DNA]</scope>
</reference>
<dbReference type="PANTHER" id="PTHR34153">
    <property type="entry name" value="SI:CH211-262H13.3-RELATED-RELATED"/>
    <property type="match status" value="1"/>
</dbReference>
<evidence type="ECO:0000313" key="2">
    <source>
        <dbReference type="Proteomes" id="UP000410492"/>
    </source>
</evidence>
<dbReference type="OrthoDB" id="10069532at2759"/>
<keyword evidence="2" id="KW-1185">Reference proteome</keyword>
<dbReference type="PANTHER" id="PTHR34153:SF2">
    <property type="entry name" value="SI:CH211-262H13.3-RELATED"/>
    <property type="match status" value="1"/>
</dbReference>
<dbReference type="AlphaFoldDB" id="A0A653BYP4"/>
<organism evidence="1 2">
    <name type="scientific">Callosobruchus maculatus</name>
    <name type="common">Southern cowpea weevil</name>
    <name type="synonym">Pulse bruchid</name>
    <dbReference type="NCBI Taxonomy" id="64391"/>
    <lineage>
        <taxon>Eukaryota</taxon>
        <taxon>Metazoa</taxon>
        <taxon>Ecdysozoa</taxon>
        <taxon>Arthropoda</taxon>
        <taxon>Hexapoda</taxon>
        <taxon>Insecta</taxon>
        <taxon>Pterygota</taxon>
        <taxon>Neoptera</taxon>
        <taxon>Endopterygota</taxon>
        <taxon>Coleoptera</taxon>
        <taxon>Polyphaga</taxon>
        <taxon>Cucujiformia</taxon>
        <taxon>Chrysomeloidea</taxon>
        <taxon>Chrysomelidae</taxon>
        <taxon>Bruchinae</taxon>
        <taxon>Bruchini</taxon>
        <taxon>Callosobruchus</taxon>
    </lineage>
</organism>
<accession>A0A653BYP4</accession>
<evidence type="ECO:0000313" key="1">
    <source>
        <dbReference type="EMBL" id="VEN40754.1"/>
    </source>
</evidence>
<proteinExistence type="predicted"/>
<protein>
    <submittedName>
        <fullName evidence="1">Uncharacterized protein</fullName>
    </submittedName>
</protein>
<gene>
    <name evidence="1" type="ORF">CALMAC_LOCUS4818</name>
</gene>
<sequence>MFVGIQFAEKDGGGVALVHHKWMTPRKGEVWWPPYKQQDQFDRSLKRGDSPNDNWVLYPVERFFFEEQDYSKAAKKIKKAEVTSDLTSGDEILSKRRRLAPKRLFSSSSSSDEEPPVKIKGLSNIVSRKVKADSRGVCVTAVPYRTSSQLTQACEQQELPLVRENNVYLQTSEGLLPTLTGSQPEPNEGSKGESCLLRENNAYLKKSVALLASIKAQTDQILNILSQRKTATGCVIDMPQDVPVSLPVKQLHELVVFEKYLENETKFSTLVSYFSTIGGRDLKCKVNAILRQILTNNVASSLSFLGSRNGKKPFCSLKLIKLITSSVLTTSKGTENEINDAIKVWLKHAPKRQAADKKKQDSVGDI</sequence>